<dbReference type="InterPro" id="IPR041166">
    <property type="entry name" value="Rubredoxin_2"/>
</dbReference>
<dbReference type="InterPro" id="IPR003593">
    <property type="entry name" value="AAA+_ATPase"/>
</dbReference>
<feature type="region of interest" description="Lon-protease-like" evidence="11">
    <location>
        <begin position="353"/>
        <end position="458"/>
    </location>
</feature>
<feature type="binding site" evidence="11">
    <location>
        <begin position="97"/>
        <end position="104"/>
    </location>
    <ligand>
        <name>ATP</name>
        <dbReference type="ChEBI" id="CHEBI:30616"/>
    </ligand>
</feature>
<comment type="function">
    <text evidence="11">Plays a role in repairing double-strand DNA breaks, probably involving stabilizing or processing branched DNA or blocked replication forks.</text>
</comment>
<keyword evidence="1 11" id="KW-0479">Metal-binding</keyword>
<keyword evidence="4 13" id="KW-0863">Zinc-finger</keyword>
<keyword evidence="2 11" id="KW-0547">Nucleotide-binding</keyword>
<dbReference type="AlphaFoldDB" id="A0AAW9NPZ1"/>
<dbReference type="GO" id="GO:0003684">
    <property type="term" value="F:damaged DNA binding"/>
    <property type="evidence" value="ECO:0007669"/>
    <property type="project" value="InterPro"/>
</dbReference>
<dbReference type="Proteomes" id="UP001344888">
    <property type="component" value="Unassembled WGS sequence"/>
</dbReference>
<reference evidence="15 16" key="1">
    <citation type="submission" date="2023-03" db="EMBL/GenBank/DDBJ databases">
        <title>Bacillus Genome Sequencing.</title>
        <authorList>
            <person name="Dunlap C."/>
        </authorList>
    </citation>
    <scope>NUCLEOTIDE SEQUENCE [LARGE SCALE GENOMIC DNA]</scope>
    <source>
        <strain evidence="15 16">B-59205</strain>
    </source>
</reference>
<dbReference type="InterPro" id="IPR020568">
    <property type="entry name" value="Ribosomal_Su5_D2-typ_SF"/>
</dbReference>
<dbReference type="InterPro" id="IPR020588">
    <property type="entry name" value="RecA_ATP-bd"/>
</dbReference>
<evidence type="ECO:0000256" key="5">
    <source>
        <dbReference type="ARBA" id="ARBA00022801"/>
    </source>
</evidence>
<dbReference type="SUPFAM" id="SSF52540">
    <property type="entry name" value="P-loop containing nucleoside triphosphate hydrolases"/>
    <property type="match status" value="1"/>
</dbReference>
<evidence type="ECO:0000256" key="12">
    <source>
        <dbReference type="NCBIfam" id="TIGR00416"/>
    </source>
</evidence>
<dbReference type="GO" id="GO:0000725">
    <property type="term" value="P:recombinational repair"/>
    <property type="evidence" value="ECO:0007669"/>
    <property type="project" value="UniProtKB-UniRule"/>
</dbReference>
<evidence type="ECO:0000313" key="16">
    <source>
        <dbReference type="Proteomes" id="UP001344888"/>
    </source>
</evidence>
<dbReference type="PRINTS" id="PR01874">
    <property type="entry name" value="DNAREPAIRADA"/>
</dbReference>
<comment type="similarity">
    <text evidence="11 13">Belongs to the RecA family. RadA subfamily.</text>
</comment>
<keyword evidence="8 11" id="KW-0346">Stress response</keyword>
<dbReference type="GO" id="GO:0005829">
    <property type="term" value="C:cytosol"/>
    <property type="evidence" value="ECO:0007669"/>
    <property type="project" value="TreeGrafter"/>
</dbReference>
<sequence length="458" mass="50362">MAKKKTKFTCNSCGYESAKWMGRCPGCGQWNTMVEEVEIIVKGPRGAFQHSNATTQKAVPIMSVETVEEARIVTEMTELNRVLGGGIVAGSLVLIGGDPGIGKSTLLLQVSALLSNRGQRVLYISGEESIRQTKLRAERLGVMSQELYIYSETNLEFLNQTIDEVQPKFVVVDSIQTVHHPEVTSAPGSVSQVRECTAELMRIAKTKNIAIFLVGHVTKEGQIAGPRLLEHMVDTVLYFEGERHHNHRILRSQKNRFGSTNEIAIFEMLQAGLKEVLNPSELFLQERSQGVAGSTIVASMEGTRPILVEIQSLVTPTSFNYPKRMATGVDQNRVQLLMAVLEKRMGMMLQAQDAYIKVAGGVKLDEPAIDLAVLTSIVSSFKDQAVRATDCFIGEVGLTGEIRRVSRIEQRVQEAAKLGFQRAFIPASNIGGWDFPPGIQVVGVETIGDSLRLCFNEL</sequence>
<dbReference type="SMART" id="SM00382">
    <property type="entry name" value="AAA"/>
    <property type="match status" value="1"/>
</dbReference>
<evidence type="ECO:0000256" key="4">
    <source>
        <dbReference type="ARBA" id="ARBA00022771"/>
    </source>
</evidence>
<dbReference type="SUPFAM" id="SSF54211">
    <property type="entry name" value="Ribosomal protein S5 domain 2-like"/>
    <property type="match status" value="1"/>
</dbReference>
<dbReference type="Pfam" id="PF18073">
    <property type="entry name" value="Zn_ribbon_LapB"/>
    <property type="match status" value="1"/>
</dbReference>
<proteinExistence type="inferred from homology"/>
<dbReference type="CDD" id="cd01121">
    <property type="entry name" value="RadA_SMS_N"/>
    <property type="match status" value="1"/>
</dbReference>
<evidence type="ECO:0000256" key="13">
    <source>
        <dbReference type="RuleBase" id="RU003555"/>
    </source>
</evidence>
<keyword evidence="3 11" id="KW-0227">DNA damage</keyword>
<keyword evidence="7 11" id="KW-0067">ATP-binding</keyword>
<evidence type="ECO:0000256" key="8">
    <source>
        <dbReference type="ARBA" id="ARBA00023016"/>
    </source>
</evidence>
<dbReference type="PANTHER" id="PTHR32472">
    <property type="entry name" value="DNA REPAIR PROTEIN RADA"/>
    <property type="match status" value="1"/>
</dbReference>
<keyword evidence="10 11" id="KW-0234">DNA repair</keyword>
<dbReference type="Gene3D" id="3.40.50.300">
    <property type="entry name" value="P-loop containing nucleotide triphosphate hydrolases"/>
    <property type="match status" value="1"/>
</dbReference>
<dbReference type="RefSeq" id="WP_326122622.1">
    <property type="nucleotide sequence ID" value="NZ_JARSFG010000009.1"/>
</dbReference>
<keyword evidence="6 13" id="KW-0862">Zinc</keyword>
<dbReference type="InterPro" id="IPR027417">
    <property type="entry name" value="P-loop_NTPase"/>
</dbReference>
<dbReference type="EMBL" id="JARSFG010000009">
    <property type="protein sequence ID" value="MEC1178085.1"/>
    <property type="molecule type" value="Genomic_DNA"/>
</dbReference>
<evidence type="ECO:0000256" key="6">
    <source>
        <dbReference type="ARBA" id="ARBA00022833"/>
    </source>
</evidence>
<protein>
    <recommendedName>
        <fullName evidence="11 12">DNA repair protein RadA</fullName>
    </recommendedName>
</protein>
<dbReference type="HAMAP" id="MF_01498">
    <property type="entry name" value="RadA_bact"/>
    <property type="match status" value="1"/>
</dbReference>
<accession>A0AAW9NPZ1</accession>
<dbReference type="PROSITE" id="PS50162">
    <property type="entry name" value="RECA_2"/>
    <property type="match status" value="1"/>
</dbReference>
<dbReference type="GO" id="GO:0005524">
    <property type="term" value="F:ATP binding"/>
    <property type="evidence" value="ECO:0007669"/>
    <property type="project" value="UniProtKB-UniRule"/>
</dbReference>
<dbReference type="InterPro" id="IPR004504">
    <property type="entry name" value="DNA_repair_RadA"/>
</dbReference>
<comment type="domain">
    <text evidence="11">The middle region has homology to RecA with ATPase motifs including the RadA KNRFG motif, while the C-terminus is homologous to Lon protease.</text>
</comment>
<dbReference type="PANTHER" id="PTHR32472:SF10">
    <property type="entry name" value="DNA REPAIR PROTEIN RADA-LIKE PROTEIN"/>
    <property type="match status" value="1"/>
</dbReference>
<dbReference type="Pfam" id="PF13481">
    <property type="entry name" value="AAA_25"/>
    <property type="match status" value="1"/>
</dbReference>
<evidence type="ECO:0000256" key="7">
    <source>
        <dbReference type="ARBA" id="ARBA00022840"/>
    </source>
</evidence>
<feature type="short sequence motif" description="RadA KNRFG motif" evidence="11">
    <location>
        <begin position="254"/>
        <end position="258"/>
    </location>
</feature>
<comment type="caution">
    <text evidence="15">The sequence shown here is derived from an EMBL/GenBank/DDBJ whole genome shotgun (WGS) entry which is preliminary data.</text>
</comment>
<dbReference type="NCBIfam" id="TIGR00416">
    <property type="entry name" value="sms"/>
    <property type="match status" value="1"/>
</dbReference>
<dbReference type="Pfam" id="PF13541">
    <property type="entry name" value="ChlI"/>
    <property type="match status" value="1"/>
</dbReference>
<comment type="function">
    <text evidence="13">DNA-dependent ATPase involved in processing of recombination intermediates, plays a role in repairing DNA breaks. Stimulates the branch migration of RecA-mediated strand transfer reactions, allowing the 3' invading strand to extend heteroduplex DNA faster. Binds ssDNA in the presence of ADP but not other nucleotides, has ATPase activity that is stimulated by ssDNA and various branched DNA structures, but inhibited by SSB. Does not have RecA's homology-searching function.</text>
</comment>
<evidence type="ECO:0000256" key="9">
    <source>
        <dbReference type="ARBA" id="ARBA00023125"/>
    </source>
</evidence>
<evidence type="ECO:0000313" key="15">
    <source>
        <dbReference type="EMBL" id="MEC1178085.1"/>
    </source>
</evidence>
<gene>
    <name evidence="11 15" type="primary">radA</name>
    <name evidence="15" type="ORF">P9B03_06280</name>
</gene>
<name>A0AAW9NPZ1_9BACL</name>
<evidence type="ECO:0000256" key="1">
    <source>
        <dbReference type="ARBA" id="ARBA00022723"/>
    </source>
</evidence>
<dbReference type="GO" id="GO:0008270">
    <property type="term" value="F:zinc ion binding"/>
    <property type="evidence" value="ECO:0007669"/>
    <property type="project" value="UniProtKB-KW"/>
</dbReference>
<dbReference type="InterPro" id="IPR014721">
    <property type="entry name" value="Ribsml_uS5_D2-typ_fold_subgr"/>
</dbReference>
<evidence type="ECO:0000256" key="2">
    <source>
        <dbReference type="ARBA" id="ARBA00022741"/>
    </source>
</evidence>
<keyword evidence="16" id="KW-1185">Reference proteome</keyword>
<organism evidence="15 16">
    <name type="scientific">Metasolibacillus meyeri</name>
    <dbReference type="NCBI Taxonomy" id="1071052"/>
    <lineage>
        <taxon>Bacteria</taxon>
        <taxon>Bacillati</taxon>
        <taxon>Bacillota</taxon>
        <taxon>Bacilli</taxon>
        <taxon>Bacillales</taxon>
        <taxon>Caryophanaceae</taxon>
        <taxon>Metasolibacillus</taxon>
    </lineage>
</organism>
<dbReference type="GO" id="GO:0140664">
    <property type="term" value="F:ATP-dependent DNA damage sensor activity"/>
    <property type="evidence" value="ECO:0007669"/>
    <property type="project" value="InterPro"/>
</dbReference>
<dbReference type="FunFam" id="3.40.50.300:FF:000050">
    <property type="entry name" value="DNA repair protein RadA"/>
    <property type="match status" value="1"/>
</dbReference>
<keyword evidence="9 11" id="KW-0238">DNA-binding</keyword>
<feature type="domain" description="RecA family profile 1" evidence="14">
    <location>
        <begin position="68"/>
        <end position="217"/>
    </location>
</feature>
<dbReference type="GO" id="GO:0016787">
    <property type="term" value="F:hydrolase activity"/>
    <property type="evidence" value="ECO:0007669"/>
    <property type="project" value="UniProtKB-KW"/>
</dbReference>
<dbReference type="Gene3D" id="3.30.230.10">
    <property type="match status" value="1"/>
</dbReference>
<evidence type="ECO:0000256" key="10">
    <source>
        <dbReference type="ARBA" id="ARBA00023204"/>
    </source>
</evidence>
<evidence type="ECO:0000256" key="3">
    <source>
        <dbReference type="ARBA" id="ARBA00022763"/>
    </source>
</evidence>
<evidence type="ECO:0000259" key="14">
    <source>
        <dbReference type="PROSITE" id="PS50162"/>
    </source>
</evidence>
<dbReference type="FunFam" id="3.30.230.10:FF:000031">
    <property type="entry name" value="DNA repair protein RadA"/>
    <property type="match status" value="1"/>
</dbReference>
<keyword evidence="5" id="KW-0378">Hydrolase</keyword>
<evidence type="ECO:0000256" key="11">
    <source>
        <dbReference type="HAMAP-Rule" id="MF_01498"/>
    </source>
</evidence>